<keyword evidence="3" id="KW-1185">Reference proteome</keyword>
<dbReference type="EMBL" id="OZ034816">
    <property type="protein sequence ID" value="CAL1378181.1"/>
    <property type="molecule type" value="Genomic_DNA"/>
</dbReference>
<sequence>MVWVKDGAGMTTKRDDKRGSRWETHTYDDRADEGGFPGAFGYRTPTAHSQEVQTGRRWEIERSSFVL</sequence>
<evidence type="ECO:0000256" key="1">
    <source>
        <dbReference type="SAM" id="MobiDB-lite"/>
    </source>
</evidence>
<dbReference type="AlphaFoldDB" id="A0AAV2DWZ2"/>
<gene>
    <name evidence="2" type="ORF">LTRI10_LOCUS19780</name>
</gene>
<feature type="region of interest" description="Disordered" evidence="1">
    <location>
        <begin position="1"/>
        <end position="37"/>
    </location>
</feature>
<dbReference type="Proteomes" id="UP001497516">
    <property type="component" value="Chromosome 3"/>
</dbReference>
<feature type="compositionally biased region" description="Basic and acidic residues" evidence="1">
    <location>
        <begin position="12"/>
        <end position="33"/>
    </location>
</feature>
<accession>A0AAV2DWZ2</accession>
<name>A0AAV2DWZ2_9ROSI</name>
<evidence type="ECO:0000313" key="2">
    <source>
        <dbReference type="EMBL" id="CAL1378181.1"/>
    </source>
</evidence>
<evidence type="ECO:0000313" key="3">
    <source>
        <dbReference type="Proteomes" id="UP001497516"/>
    </source>
</evidence>
<protein>
    <submittedName>
        <fullName evidence="2">Uncharacterized protein</fullName>
    </submittedName>
</protein>
<proteinExistence type="predicted"/>
<organism evidence="2 3">
    <name type="scientific">Linum trigynum</name>
    <dbReference type="NCBI Taxonomy" id="586398"/>
    <lineage>
        <taxon>Eukaryota</taxon>
        <taxon>Viridiplantae</taxon>
        <taxon>Streptophyta</taxon>
        <taxon>Embryophyta</taxon>
        <taxon>Tracheophyta</taxon>
        <taxon>Spermatophyta</taxon>
        <taxon>Magnoliopsida</taxon>
        <taxon>eudicotyledons</taxon>
        <taxon>Gunneridae</taxon>
        <taxon>Pentapetalae</taxon>
        <taxon>rosids</taxon>
        <taxon>fabids</taxon>
        <taxon>Malpighiales</taxon>
        <taxon>Linaceae</taxon>
        <taxon>Linum</taxon>
    </lineage>
</organism>
<reference evidence="2 3" key="1">
    <citation type="submission" date="2024-04" db="EMBL/GenBank/DDBJ databases">
        <authorList>
            <person name="Fracassetti M."/>
        </authorList>
    </citation>
    <scope>NUCLEOTIDE SEQUENCE [LARGE SCALE GENOMIC DNA]</scope>
</reference>